<reference evidence="3" key="1">
    <citation type="submission" date="2018-05" db="EMBL/GenBank/DDBJ databases">
        <authorList>
            <person name="Lanie J.A."/>
            <person name="Ng W.-L."/>
            <person name="Kazmierczak K.M."/>
            <person name="Andrzejewski T.M."/>
            <person name="Davidsen T.M."/>
            <person name="Wayne K.J."/>
            <person name="Tettelin H."/>
            <person name="Glass J.I."/>
            <person name="Rusch D."/>
            <person name="Podicherti R."/>
            <person name="Tsui H.-C.T."/>
            <person name="Winkler M.E."/>
        </authorList>
    </citation>
    <scope>NUCLEOTIDE SEQUENCE</scope>
</reference>
<proteinExistence type="inferred from homology"/>
<evidence type="ECO:0000259" key="2">
    <source>
        <dbReference type="Pfam" id="PF02657"/>
    </source>
</evidence>
<dbReference type="SUPFAM" id="SSF82649">
    <property type="entry name" value="SufE/NifU"/>
    <property type="match status" value="1"/>
</dbReference>
<evidence type="ECO:0000313" key="3">
    <source>
        <dbReference type="EMBL" id="SVB34072.1"/>
    </source>
</evidence>
<accession>A0A382D7P9</accession>
<feature type="domain" description="Fe-S metabolism associated" evidence="2">
    <location>
        <begin position="28"/>
        <end position="146"/>
    </location>
</feature>
<dbReference type="Pfam" id="PF02657">
    <property type="entry name" value="SufE"/>
    <property type="match status" value="1"/>
</dbReference>
<comment type="similarity">
    <text evidence="1">Belongs to the SufE family.</text>
</comment>
<dbReference type="Gene3D" id="3.90.1010.10">
    <property type="match status" value="1"/>
</dbReference>
<name>A0A382D7P9_9ZZZZ</name>
<dbReference type="InterPro" id="IPR003808">
    <property type="entry name" value="Fe-S_metab-assoc_dom"/>
</dbReference>
<dbReference type="PANTHER" id="PTHR43597">
    <property type="entry name" value="SULFUR ACCEPTOR PROTEIN CSDE"/>
    <property type="match status" value="1"/>
</dbReference>
<dbReference type="PANTHER" id="PTHR43597:SF5">
    <property type="entry name" value="SUFE-LIKE PROTEIN 2, CHLOROPLASTIC"/>
    <property type="match status" value="1"/>
</dbReference>
<dbReference type="AlphaFoldDB" id="A0A382D7P9"/>
<gene>
    <name evidence="3" type="ORF">METZ01_LOCUS186926</name>
</gene>
<organism evidence="3">
    <name type="scientific">marine metagenome</name>
    <dbReference type="NCBI Taxonomy" id="408172"/>
    <lineage>
        <taxon>unclassified sequences</taxon>
        <taxon>metagenomes</taxon>
        <taxon>ecological metagenomes</taxon>
    </lineage>
</organism>
<sequence length="155" mass="17625">MKADEKTLGCLVAFVFMTIQEKRDQLVEELMPFEDHFERFAYVIDRAKSVPPLADEYKIDTFLIKGCISQLWVFPQFKDGKCHYQADSDAAITKGTASLLCELYSDETPESVIALDPDFLADVGITQHLSPNRRNGLTSVRQKIKAYAELCLRNK</sequence>
<evidence type="ECO:0000256" key="1">
    <source>
        <dbReference type="ARBA" id="ARBA00010282"/>
    </source>
</evidence>
<dbReference type="EMBL" id="UINC01037890">
    <property type="protein sequence ID" value="SVB34072.1"/>
    <property type="molecule type" value="Genomic_DNA"/>
</dbReference>
<protein>
    <recommendedName>
        <fullName evidence="2">Fe-S metabolism associated domain-containing protein</fullName>
    </recommendedName>
</protein>